<evidence type="ECO:0000313" key="2">
    <source>
        <dbReference type="EMBL" id="PZF85513.1"/>
    </source>
</evidence>
<proteinExistence type="predicted"/>
<organism evidence="2 3">
    <name type="scientific">Jiangella anatolica</name>
    <dbReference type="NCBI Taxonomy" id="2670374"/>
    <lineage>
        <taxon>Bacteria</taxon>
        <taxon>Bacillati</taxon>
        <taxon>Actinomycetota</taxon>
        <taxon>Actinomycetes</taxon>
        <taxon>Jiangellales</taxon>
        <taxon>Jiangellaceae</taxon>
        <taxon>Jiangella</taxon>
    </lineage>
</organism>
<dbReference type="Pfam" id="PF09860">
    <property type="entry name" value="DUF2087"/>
    <property type="match status" value="1"/>
</dbReference>
<feature type="domain" description="DUF2087" evidence="1">
    <location>
        <begin position="19"/>
        <end position="86"/>
    </location>
</feature>
<name>A0A2W2CZ40_9ACTN</name>
<reference evidence="2 3" key="1">
    <citation type="submission" date="2018-01" db="EMBL/GenBank/DDBJ databases">
        <title>Draft genome sequence of Jiangella sp. GTF31.</title>
        <authorList>
            <person name="Sahin N."/>
            <person name="Ay H."/>
            <person name="Saygin H."/>
        </authorList>
    </citation>
    <scope>NUCLEOTIDE SEQUENCE [LARGE SCALE GENOMIC DNA]</scope>
    <source>
        <strain evidence="2 3">GTF31</strain>
    </source>
</reference>
<comment type="caution">
    <text evidence="2">The sequence shown here is derived from an EMBL/GenBank/DDBJ whole genome shotgun (WGS) entry which is preliminary data.</text>
</comment>
<gene>
    <name evidence="2" type="ORF">C1I92_04930</name>
</gene>
<evidence type="ECO:0000313" key="3">
    <source>
        <dbReference type="Proteomes" id="UP000248764"/>
    </source>
</evidence>
<dbReference type="InterPro" id="IPR018656">
    <property type="entry name" value="DUF2087"/>
</dbReference>
<evidence type="ECO:0000259" key="1">
    <source>
        <dbReference type="Pfam" id="PF09860"/>
    </source>
</evidence>
<dbReference type="Proteomes" id="UP000248764">
    <property type="component" value="Unassembled WGS sequence"/>
</dbReference>
<accession>A0A2W2CZ40</accession>
<protein>
    <recommendedName>
        <fullName evidence="1">DUF2087 domain-containing protein</fullName>
    </recommendedName>
</protein>
<dbReference type="EMBL" id="POTW01000008">
    <property type="protein sequence ID" value="PZF85513.1"/>
    <property type="molecule type" value="Genomic_DNA"/>
</dbReference>
<keyword evidence="3" id="KW-1185">Reference proteome</keyword>
<sequence length="89" mass="9904">MGRVAADFPRLDGCLKNGRIATIPADDGLKAELGRLVMAALPRRDAYTERELTTELRELADEPVALRRLVVDLGLMERDPDGSRYWPAP</sequence>
<dbReference type="AlphaFoldDB" id="A0A2W2CZ40"/>